<feature type="domain" description="Polysaccharide pyruvyl transferase" evidence="1">
    <location>
        <begin position="19"/>
        <end position="352"/>
    </location>
</feature>
<keyword evidence="2" id="KW-0808">Transferase</keyword>
<dbReference type="NCBIfam" id="TIGR03609">
    <property type="entry name" value="S_layer_CsaB"/>
    <property type="match status" value="1"/>
</dbReference>
<proteinExistence type="predicted"/>
<dbReference type="Pfam" id="PF04230">
    <property type="entry name" value="PS_pyruv_trans"/>
    <property type="match status" value="1"/>
</dbReference>
<dbReference type="RefSeq" id="WP_210090559.1">
    <property type="nucleotide sequence ID" value="NZ_JAGGKG010000020.1"/>
</dbReference>
<evidence type="ECO:0000313" key="3">
    <source>
        <dbReference type="Proteomes" id="UP001519272"/>
    </source>
</evidence>
<dbReference type="EMBL" id="JAGGKG010000020">
    <property type="protein sequence ID" value="MBP1906972.1"/>
    <property type="molecule type" value="Genomic_DNA"/>
</dbReference>
<organism evidence="2 3">
    <name type="scientific">Paenibacillus turicensis</name>
    <dbReference type="NCBI Taxonomy" id="160487"/>
    <lineage>
        <taxon>Bacteria</taxon>
        <taxon>Bacillati</taxon>
        <taxon>Bacillota</taxon>
        <taxon>Bacilli</taxon>
        <taxon>Bacillales</taxon>
        <taxon>Paenibacillaceae</taxon>
        <taxon>Paenibacillus</taxon>
    </lineage>
</organism>
<accession>A0ABS4FWN6</accession>
<dbReference type="Proteomes" id="UP001519272">
    <property type="component" value="Unassembled WGS sequence"/>
</dbReference>
<protein>
    <submittedName>
        <fullName evidence="2">Polysaccharide pyruvyl transferase CsaB</fullName>
    </submittedName>
</protein>
<keyword evidence="3" id="KW-1185">Reference proteome</keyword>
<dbReference type="InterPro" id="IPR007345">
    <property type="entry name" value="Polysacch_pyruvyl_Trfase"/>
</dbReference>
<dbReference type="GO" id="GO:0016740">
    <property type="term" value="F:transferase activity"/>
    <property type="evidence" value="ECO:0007669"/>
    <property type="project" value="UniProtKB-KW"/>
</dbReference>
<comment type="caution">
    <text evidence="2">The sequence shown here is derived from an EMBL/GenBank/DDBJ whole genome shotgun (WGS) entry which is preliminary data.</text>
</comment>
<dbReference type="PANTHER" id="PTHR36836:SF1">
    <property type="entry name" value="COLANIC ACID BIOSYNTHESIS PROTEIN WCAK"/>
    <property type="match status" value="1"/>
</dbReference>
<dbReference type="InterPro" id="IPR019896">
    <property type="entry name" value="Polysacch_pyruvyl_Trfase_CsaB"/>
</dbReference>
<reference evidence="2 3" key="1">
    <citation type="submission" date="2021-03" db="EMBL/GenBank/DDBJ databases">
        <title>Genomic Encyclopedia of Type Strains, Phase IV (KMG-IV): sequencing the most valuable type-strain genomes for metagenomic binning, comparative biology and taxonomic classification.</title>
        <authorList>
            <person name="Goeker M."/>
        </authorList>
    </citation>
    <scope>NUCLEOTIDE SEQUENCE [LARGE SCALE GENOMIC DNA]</scope>
    <source>
        <strain evidence="2 3">DSM 14349</strain>
    </source>
</reference>
<sequence length="421" mass="46688">MVAKTAQKIIISGYYGFKNSGDEAVLTSILYALEEAGQAAGIQITPIVLSIDPEWTTKTYGVEAVHRMKLGEVKKAIQQGDGLISGGGSLLQDVTGLGTIPYYLGVIKLAQWLGKPTFIYAQGVGPVQRGFFHPFIKSVMKKCKYISVRDQQSAAYLQKIGIGQERIHVVPDPVMGFVLPEQVQNHVEHHHGEDRVLDQEVSKDISRDVSEHESQDIVEDMPQDVIKEGSQIKVTNKVKKVKPVVGVSVRFWNEDRSELRSLAQGLSKLTAEMDVTLKFLPFYFPGDDEASRFVIQHMEHGAEVASVIGECEHPSEMVQEVKNCDLLIGMRLHSLIYAASQGVPMMGISYDPKIDQFLARLNISPVGSHKALDGDQVAITAASILTNKEAWLNEHIEYMEVMRRDARVPAHQITQFLKGRG</sequence>
<evidence type="ECO:0000313" key="2">
    <source>
        <dbReference type="EMBL" id="MBP1906972.1"/>
    </source>
</evidence>
<dbReference type="PANTHER" id="PTHR36836">
    <property type="entry name" value="COLANIC ACID BIOSYNTHESIS PROTEIN WCAK"/>
    <property type="match status" value="1"/>
</dbReference>
<gene>
    <name evidence="2" type="ORF">J2Z32_003637</name>
</gene>
<name>A0ABS4FWN6_9BACL</name>
<evidence type="ECO:0000259" key="1">
    <source>
        <dbReference type="Pfam" id="PF04230"/>
    </source>
</evidence>